<organism evidence="1 2">
    <name type="scientific">Kribbella caucasensis</name>
    <dbReference type="NCBI Taxonomy" id="2512215"/>
    <lineage>
        <taxon>Bacteria</taxon>
        <taxon>Bacillati</taxon>
        <taxon>Actinomycetota</taxon>
        <taxon>Actinomycetes</taxon>
        <taxon>Propionibacteriales</taxon>
        <taxon>Kribbellaceae</taxon>
        <taxon>Kribbella</taxon>
    </lineage>
</organism>
<sequence>MGRFVVTTAAGSVGEPERWLPFLARELGVAEGFVVVDSEADHSYVQARNYGAGVLVMEYRDGSPQRHFQAWDVGLDDVAELFEQWVRGERSFADQHEWHRLTDWDDPPEQQAL</sequence>
<evidence type="ECO:0000313" key="2">
    <source>
        <dbReference type="Proteomes" id="UP000295388"/>
    </source>
</evidence>
<comment type="caution">
    <text evidence="1">The sequence shown here is derived from an EMBL/GenBank/DDBJ whole genome shotgun (WGS) entry which is preliminary data.</text>
</comment>
<gene>
    <name evidence="1" type="ORF">EV643_101156</name>
</gene>
<evidence type="ECO:0000313" key="1">
    <source>
        <dbReference type="EMBL" id="TDO54374.1"/>
    </source>
</evidence>
<protein>
    <submittedName>
        <fullName evidence="1">Uncharacterized protein</fullName>
    </submittedName>
</protein>
<accession>A0A4R6KQI7</accession>
<dbReference type="RefSeq" id="WP_133797972.1">
    <property type="nucleotide sequence ID" value="NZ_SNWQ01000001.1"/>
</dbReference>
<dbReference type="Proteomes" id="UP000295388">
    <property type="component" value="Unassembled WGS sequence"/>
</dbReference>
<dbReference type="AlphaFoldDB" id="A0A4R6KQI7"/>
<name>A0A4R6KQI7_9ACTN</name>
<reference evidence="1 2" key="1">
    <citation type="submission" date="2019-03" db="EMBL/GenBank/DDBJ databases">
        <title>Genomic Encyclopedia of Type Strains, Phase III (KMG-III): the genomes of soil and plant-associated and newly described type strains.</title>
        <authorList>
            <person name="Whitman W."/>
        </authorList>
    </citation>
    <scope>NUCLEOTIDE SEQUENCE [LARGE SCALE GENOMIC DNA]</scope>
    <source>
        <strain evidence="1 2">VKM Ac-2527</strain>
    </source>
</reference>
<dbReference type="EMBL" id="SNWQ01000001">
    <property type="protein sequence ID" value="TDO54374.1"/>
    <property type="molecule type" value="Genomic_DNA"/>
</dbReference>
<keyword evidence="2" id="KW-1185">Reference proteome</keyword>
<proteinExistence type="predicted"/>
<dbReference type="OrthoDB" id="3829914at2"/>